<name>A0A447TAX8_CHRVL</name>
<organism evidence="1 2">
    <name type="scientific">Chromobacterium violaceum</name>
    <dbReference type="NCBI Taxonomy" id="536"/>
    <lineage>
        <taxon>Bacteria</taxon>
        <taxon>Pseudomonadati</taxon>
        <taxon>Pseudomonadota</taxon>
        <taxon>Betaproteobacteria</taxon>
        <taxon>Neisseriales</taxon>
        <taxon>Chromobacteriaceae</taxon>
        <taxon>Chromobacterium</taxon>
    </lineage>
</organism>
<dbReference type="EMBL" id="LR134182">
    <property type="protein sequence ID" value="VEB42010.1"/>
    <property type="molecule type" value="Genomic_DNA"/>
</dbReference>
<dbReference type="AlphaFoldDB" id="A0A447TAX8"/>
<evidence type="ECO:0000313" key="1">
    <source>
        <dbReference type="EMBL" id="VEB42010.1"/>
    </source>
</evidence>
<protein>
    <submittedName>
        <fullName evidence="1">Uncharacterized protein</fullName>
    </submittedName>
</protein>
<gene>
    <name evidence="1" type="ORF">NCTC9695_02452</name>
</gene>
<evidence type="ECO:0000313" key="2">
    <source>
        <dbReference type="Proteomes" id="UP000275777"/>
    </source>
</evidence>
<sequence>MARIAQSIRVEPARLPDHEREQLARELFQVHDAIFAGTDLPPSSTW</sequence>
<accession>A0A447TAX8</accession>
<dbReference type="Proteomes" id="UP000275777">
    <property type="component" value="Chromosome"/>
</dbReference>
<reference evidence="1 2" key="1">
    <citation type="submission" date="2018-12" db="EMBL/GenBank/DDBJ databases">
        <authorList>
            <consortium name="Pathogen Informatics"/>
        </authorList>
    </citation>
    <scope>NUCLEOTIDE SEQUENCE [LARGE SCALE GENOMIC DNA]</scope>
    <source>
        <strain evidence="1 2">NCTC9695</strain>
    </source>
</reference>
<proteinExistence type="predicted"/>